<keyword evidence="1" id="KW-1133">Transmembrane helix</keyword>
<dbReference type="Proteomes" id="UP000257039">
    <property type="component" value="Unassembled WGS sequence"/>
</dbReference>
<evidence type="ECO:0000313" key="3">
    <source>
        <dbReference type="Proteomes" id="UP000257039"/>
    </source>
</evidence>
<name>A0A4P9VH50_9GAMM</name>
<protein>
    <recommendedName>
        <fullName evidence="4">Guanylate cyclase domain-containing protein</fullName>
    </recommendedName>
</protein>
<evidence type="ECO:0000313" key="2">
    <source>
        <dbReference type="EMBL" id="RDH42488.1"/>
    </source>
</evidence>
<organism evidence="2 3">
    <name type="scientific">Zooshikella ganghwensis</name>
    <dbReference type="NCBI Taxonomy" id="202772"/>
    <lineage>
        <taxon>Bacteria</taxon>
        <taxon>Pseudomonadati</taxon>
        <taxon>Pseudomonadota</taxon>
        <taxon>Gammaproteobacteria</taxon>
        <taxon>Oceanospirillales</taxon>
        <taxon>Zooshikellaceae</taxon>
        <taxon>Zooshikella</taxon>
    </lineage>
</organism>
<evidence type="ECO:0000256" key="1">
    <source>
        <dbReference type="SAM" id="Phobius"/>
    </source>
</evidence>
<keyword evidence="3" id="KW-1185">Reference proteome</keyword>
<keyword evidence="1" id="KW-0472">Membrane</keyword>
<feature type="transmembrane region" description="Helical" evidence="1">
    <location>
        <begin position="40"/>
        <end position="59"/>
    </location>
</feature>
<sequence length="421" mass="46698">MLFFLNISTPGITVLEPTNNIFIQLFRRFRHWQLSIRKKFAILFTLILGVFGGLFAFIAHEEISAGNTHLAHAFGKTITQQLAESAASLITSGDQLSLNVLLSQLVANPYIYSAEVFSIDNRLLATVKTKSKLNSQPYPKIFSAPVHYQNVLVGHIRVRLDQVMTAKPAREAMFMVILSSVMLLICGLILLMRQTHQLTFRLKRLAIALQRKDERALRTLSQTTYPDEVGSVQRALSALLPAPEGESIPEPTQTAIVGIHLHNLTTLQQYMLAGDFQDILSHFTELLQVITDEYEGKLSFTADGHAVVHFSDALSFSELVSHGLSFINELESRRKEAALDTLKIGCGVALELAEQQTQENVHPLLAHNPLAVALQLASIAKTSPLIHKDDLSFCKQLSFEANPIGPEAKIFSLYPLSPEPV</sequence>
<keyword evidence="1" id="KW-0812">Transmembrane</keyword>
<feature type="transmembrane region" description="Helical" evidence="1">
    <location>
        <begin position="172"/>
        <end position="192"/>
    </location>
</feature>
<evidence type="ECO:0008006" key="4">
    <source>
        <dbReference type="Google" id="ProtNLM"/>
    </source>
</evidence>
<gene>
    <name evidence="2" type="ORF">B9G39_02965</name>
</gene>
<dbReference type="AlphaFoldDB" id="A0A4P9VH50"/>
<reference evidence="2 3" key="1">
    <citation type="submission" date="2017-04" db="EMBL/GenBank/DDBJ databases">
        <title>Draft genome sequence of Zooshikella ganghwensis VG4 isolated from Red Sea sediments.</title>
        <authorList>
            <person name="Rehman Z."/>
            <person name="Alam I."/>
            <person name="Kamau A."/>
            <person name="Bajic V."/>
            <person name="Leiknes T."/>
        </authorList>
    </citation>
    <scope>NUCLEOTIDE SEQUENCE [LARGE SCALE GENOMIC DNA]</scope>
    <source>
        <strain evidence="2 3">VG4</strain>
    </source>
</reference>
<proteinExistence type="predicted"/>
<dbReference type="EMBL" id="NDXW01000001">
    <property type="protein sequence ID" value="RDH42488.1"/>
    <property type="molecule type" value="Genomic_DNA"/>
</dbReference>
<comment type="caution">
    <text evidence="2">The sequence shown here is derived from an EMBL/GenBank/DDBJ whole genome shotgun (WGS) entry which is preliminary data.</text>
</comment>
<accession>A0A4P9VH50</accession>